<keyword evidence="6" id="KW-1185">Reference proteome</keyword>
<dbReference type="CDD" id="cd11338">
    <property type="entry name" value="AmyAc_CMD"/>
    <property type="match status" value="1"/>
</dbReference>
<dbReference type="GO" id="GO:0004553">
    <property type="term" value="F:hydrolase activity, hydrolyzing O-glycosyl compounds"/>
    <property type="evidence" value="ECO:0007669"/>
    <property type="project" value="InterPro"/>
</dbReference>
<keyword evidence="3" id="KW-0326">Glycosidase</keyword>
<dbReference type="PANTHER" id="PTHR10357">
    <property type="entry name" value="ALPHA-AMYLASE FAMILY MEMBER"/>
    <property type="match status" value="1"/>
</dbReference>
<dbReference type="Pfam" id="PF00128">
    <property type="entry name" value="Alpha-amylase"/>
    <property type="match status" value="1"/>
</dbReference>
<sequence>MIHNASIEKYRTPIGAVKKGEEITLRLFGMPEKTTGADIITYSEDFHREHKMKMKGDVCERTFLLPERAGVVWYYFKIWEGDHYYYYGARPGRSQGEGIAVGENPYSFQITVYEKDFDTPRWMSRGIMYQIFPDRFCKGNPKNLERGEKYHRRMGRDVYIHEDWEERPLFGPLPGKQFYDPCDYFGGDLEGIISRLDDLKRLGVTCIYLNPIGEAASNHRYNTSDYKKVDPFLGTNVDFKRLCKIAREKRIHIILDGVYSHTGDDSVYFNKKGNYPEKGAWQGPQSQYYDWYHFDEEGNYDSWWGFESLPEVDEMNKKFIDYIITGKDSVIKHWLSLGASGFRLDVADELPDEFIFTLRKTLKSLFKNYALIGEVWEDATTKESYGVKRKYALGGGLDSTMNYPFKVNTASYLLGDKNAYGMQEFLLEQQCNYPKPLYYAVMNLLSSHDIARIRTTLATGMNETMPSREAQIDYVITSKMDRKGACLARLAMAIQFFIPGMPSIYYGDEYGMHGFMDPFNRGTFYENDKKTYHDLKIMTDLRSRERALQTGYAMYFAVNENVLAIVRFIAGGHDAFGEKGENKAFLMLVNPSSKEERAAFDLRTKREGVPYQAHNALIQYLSDPVVHEKIGPYDYKILELV</sequence>
<evidence type="ECO:0000256" key="1">
    <source>
        <dbReference type="ARBA" id="ARBA00008061"/>
    </source>
</evidence>
<dbReference type="SMART" id="SM00642">
    <property type="entry name" value="Aamy"/>
    <property type="match status" value="1"/>
</dbReference>
<dbReference type="Gene3D" id="3.20.20.80">
    <property type="entry name" value="Glycosidases"/>
    <property type="match status" value="1"/>
</dbReference>
<keyword evidence="2" id="KW-0378">Hydrolase</keyword>
<dbReference type="CDD" id="cd02857">
    <property type="entry name" value="E_set_CDase_PDE_N"/>
    <property type="match status" value="1"/>
</dbReference>
<organism evidence="5 6">
    <name type="scientific">Anaerostipes butyraticus</name>
    <dbReference type="NCBI Taxonomy" id="645466"/>
    <lineage>
        <taxon>Bacteria</taxon>
        <taxon>Bacillati</taxon>
        <taxon>Bacillota</taxon>
        <taxon>Clostridia</taxon>
        <taxon>Lachnospirales</taxon>
        <taxon>Lachnospiraceae</taxon>
        <taxon>Anaerostipes</taxon>
    </lineage>
</organism>
<dbReference type="PANTHER" id="PTHR10357:SF210">
    <property type="entry name" value="MALTODEXTRIN GLUCOSIDASE"/>
    <property type="match status" value="1"/>
</dbReference>
<protein>
    <recommendedName>
        <fullName evidence="4">Glycosyl hydrolase family 13 catalytic domain-containing protein</fullName>
    </recommendedName>
</protein>
<dbReference type="InterPro" id="IPR017853">
    <property type="entry name" value="GH"/>
</dbReference>
<accession>A0A916VDC5</accession>
<name>A0A916VDC5_9FIRM</name>
<dbReference type="InterPro" id="IPR006047">
    <property type="entry name" value="GH13_cat_dom"/>
</dbReference>
<reference evidence="5" key="1">
    <citation type="submission" date="2020-06" db="EMBL/GenBank/DDBJ databases">
        <title>Characterization of fructooligosaccharide metabolism and fructooligosaccharide-degrading enzymes in human commensal butyrate producers.</title>
        <authorList>
            <person name="Tanno H."/>
            <person name="Fujii T."/>
            <person name="Hirano K."/>
            <person name="Maeno S."/>
            <person name="Tonozuka T."/>
            <person name="Sakamoto M."/>
            <person name="Ohkuma M."/>
            <person name="Tochio T."/>
            <person name="Endo A."/>
        </authorList>
    </citation>
    <scope>NUCLEOTIDE SEQUENCE</scope>
    <source>
        <strain evidence="5">JCM 17466</strain>
    </source>
</reference>
<evidence type="ECO:0000256" key="2">
    <source>
        <dbReference type="ARBA" id="ARBA00022801"/>
    </source>
</evidence>
<dbReference type="Proteomes" id="UP000613208">
    <property type="component" value="Unassembled WGS sequence"/>
</dbReference>
<dbReference type="SUPFAM" id="SSF51445">
    <property type="entry name" value="(Trans)glycosidases"/>
    <property type="match status" value="1"/>
</dbReference>
<dbReference type="GO" id="GO:0005975">
    <property type="term" value="P:carbohydrate metabolic process"/>
    <property type="evidence" value="ECO:0007669"/>
    <property type="project" value="InterPro"/>
</dbReference>
<dbReference type="InterPro" id="IPR045857">
    <property type="entry name" value="O16G_dom_2"/>
</dbReference>
<evidence type="ECO:0000256" key="3">
    <source>
        <dbReference type="ARBA" id="ARBA00023295"/>
    </source>
</evidence>
<evidence type="ECO:0000259" key="4">
    <source>
        <dbReference type="SMART" id="SM00642"/>
    </source>
</evidence>
<dbReference type="Gene3D" id="3.90.400.10">
    <property type="entry name" value="Oligo-1,6-glucosidase, Domain 2"/>
    <property type="match status" value="1"/>
</dbReference>
<comment type="caution">
    <text evidence="5">The sequence shown here is derived from an EMBL/GenBank/DDBJ whole genome shotgun (WGS) entry which is preliminary data.</text>
</comment>
<evidence type="ECO:0000313" key="5">
    <source>
        <dbReference type="EMBL" id="GFO85566.1"/>
    </source>
</evidence>
<dbReference type="InterPro" id="IPR004185">
    <property type="entry name" value="Glyco_hydro_13_lg-like_dom"/>
</dbReference>
<proteinExistence type="inferred from homology"/>
<dbReference type="EMBL" id="BLYI01000043">
    <property type="protein sequence ID" value="GFO85566.1"/>
    <property type="molecule type" value="Genomic_DNA"/>
</dbReference>
<evidence type="ECO:0000313" key="6">
    <source>
        <dbReference type="Proteomes" id="UP000613208"/>
    </source>
</evidence>
<comment type="similarity">
    <text evidence="1">Belongs to the glycosyl hydrolase 13 family.</text>
</comment>
<feature type="domain" description="Glycosyl hydrolase family 13 catalytic" evidence="4">
    <location>
        <begin position="130"/>
        <end position="546"/>
    </location>
</feature>
<dbReference type="AlphaFoldDB" id="A0A916VDC5"/>
<dbReference type="RefSeq" id="WP_201311268.1">
    <property type="nucleotide sequence ID" value="NZ_BLYI01000043.1"/>
</dbReference>
<gene>
    <name evidence="5" type="ORF">ANBU17_19130</name>
</gene>